<keyword evidence="3 7" id="KW-0064">Aspartyl protease</keyword>
<feature type="chain" id="PRO_5034495062" evidence="8">
    <location>
        <begin position="25"/>
        <end position="479"/>
    </location>
</feature>
<dbReference type="CDD" id="cd05476">
    <property type="entry name" value="pepsin_A_like_plant"/>
    <property type="match status" value="1"/>
</dbReference>
<evidence type="ECO:0000256" key="4">
    <source>
        <dbReference type="ARBA" id="ARBA00022801"/>
    </source>
</evidence>
<evidence type="ECO:0000256" key="1">
    <source>
        <dbReference type="ARBA" id="ARBA00007447"/>
    </source>
</evidence>
<evidence type="ECO:0000256" key="2">
    <source>
        <dbReference type="ARBA" id="ARBA00022670"/>
    </source>
</evidence>
<gene>
    <name evidence="11" type="primary">LOC103713641</name>
</gene>
<evidence type="ECO:0000313" key="11">
    <source>
        <dbReference type="RefSeq" id="XP_008798866.2"/>
    </source>
</evidence>
<dbReference type="AlphaFoldDB" id="A0A8B7CH34"/>
<evidence type="ECO:0000313" key="10">
    <source>
        <dbReference type="Proteomes" id="UP000228380"/>
    </source>
</evidence>
<evidence type="ECO:0000256" key="5">
    <source>
        <dbReference type="ARBA" id="ARBA00023180"/>
    </source>
</evidence>
<dbReference type="SUPFAM" id="SSF50630">
    <property type="entry name" value="Acid proteases"/>
    <property type="match status" value="1"/>
</dbReference>
<dbReference type="PANTHER" id="PTHR47967">
    <property type="entry name" value="OS07G0603500 PROTEIN-RELATED"/>
    <property type="match status" value="1"/>
</dbReference>
<dbReference type="InterPro" id="IPR021109">
    <property type="entry name" value="Peptidase_aspartic_dom_sf"/>
</dbReference>
<feature type="signal peptide" evidence="8">
    <location>
        <begin position="1"/>
        <end position="24"/>
    </location>
</feature>
<dbReference type="InterPro" id="IPR001969">
    <property type="entry name" value="Aspartic_peptidase_AS"/>
</dbReference>
<accession>A0A8B7CH34</accession>
<dbReference type="KEGG" id="pda:103713641"/>
<dbReference type="InterPro" id="IPR034161">
    <property type="entry name" value="Pepsin-like_plant"/>
</dbReference>
<dbReference type="Gene3D" id="2.40.70.10">
    <property type="entry name" value="Acid Proteases"/>
    <property type="match status" value="2"/>
</dbReference>
<dbReference type="OrthoDB" id="2747330at2759"/>
<evidence type="ECO:0000256" key="7">
    <source>
        <dbReference type="RuleBase" id="RU000454"/>
    </source>
</evidence>
<keyword evidence="4 7" id="KW-0378">Hydrolase</keyword>
<evidence type="ECO:0000259" key="9">
    <source>
        <dbReference type="PROSITE" id="PS51767"/>
    </source>
</evidence>
<keyword evidence="8" id="KW-0732">Signal</keyword>
<dbReference type="GO" id="GO:0004190">
    <property type="term" value="F:aspartic-type endopeptidase activity"/>
    <property type="evidence" value="ECO:0007669"/>
    <property type="project" value="UniProtKB-KW"/>
</dbReference>
<evidence type="ECO:0000256" key="3">
    <source>
        <dbReference type="ARBA" id="ARBA00022750"/>
    </source>
</evidence>
<dbReference type="GO" id="GO:0006508">
    <property type="term" value="P:proteolysis"/>
    <property type="evidence" value="ECO:0007669"/>
    <property type="project" value="UniProtKB-KW"/>
</dbReference>
<dbReference type="PROSITE" id="PS00141">
    <property type="entry name" value="ASP_PROTEASE"/>
    <property type="match status" value="1"/>
</dbReference>
<feature type="active site" evidence="6">
    <location>
        <position position="104"/>
    </location>
</feature>
<dbReference type="PRINTS" id="PR00792">
    <property type="entry name" value="PEPSIN"/>
</dbReference>
<dbReference type="RefSeq" id="XP_008798866.2">
    <property type="nucleotide sequence ID" value="XM_008800644.4"/>
</dbReference>
<keyword evidence="5" id="KW-0325">Glycoprotein</keyword>
<dbReference type="FunFam" id="2.40.70.10:FF:000034">
    <property type="entry name" value="Aspartyl protease family protein"/>
    <property type="match status" value="1"/>
</dbReference>
<name>A0A8B7CH34_PHODC</name>
<dbReference type="InterPro" id="IPR032799">
    <property type="entry name" value="TAXi_C"/>
</dbReference>
<dbReference type="InterPro" id="IPR001461">
    <property type="entry name" value="Aspartic_peptidase_A1"/>
</dbReference>
<dbReference type="Pfam" id="PF14543">
    <property type="entry name" value="TAXi_N"/>
    <property type="match status" value="1"/>
</dbReference>
<evidence type="ECO:0000256" key="6">
    <source>
        <dbReference type="PIRSR" id="PIRSR601461-1"/>
    </source>
</evidence>
<keyword evidence="10" id="KW-1185">Reference proteome</keyword>
<dbReference type="InterPro" id="IPR051708">
    <property type="entry name" value="Plant_Aspart_Prot_A1"/>
</dbReference>
<dbReference type="PANTHER" id="PTHR47967:SF36">
    <property type="entry name" value="PEPTIDASE A1 DOMAIN-CONTAINING PROTEIN"/>
    <property type="match status" value="1"/>
</dbReference>
<dbReference type="GO" id="GO:0005576">
    <property type="term" value="C:extracellular region"/>
    <property type="evidence" value="ECO:0007669"/>
    <property type="project" value="TreeGrafter"/>
</dbReference>
<feature type="active site" evidence="6">
    <location>
        <position position="342"/>
    </location>
</feature>
<dbReference type="Proteomes" id="UP000228380">
    <property type="component" value="Unplaced"/>
</dbReference>
<dbReference type="InterPro" id="IPR033121">
    <property type="entry name" value="PEPTIDASE_A1"/>
</dbReference>
<comment type="similarity">
    <text evidence="1 7">Belongs to the peptidase A1 family.</text>
</comment>
<keyword evidence="2 7" id="KW-0645">Protease</keyword>
<reference evidence="11" key="1">
    <citation type="submission" date="2025-08" db="UniProtKB">
        <authorList>
            <consortium name="RefSeq"/>
        </authorList>
    </citation>
    <scope>IDENTIFICATION</scope>
    <source>
        <tissue evidence="11">Young leaves</tissue>
    </source>
</reference>
<dbReference type="GeneID" id="103713641"/>
<dbReference type="Pfam" id="PF14541">
    <property type="entry name" value="TAXi_C"/>
    <property type="match status" value="1"/>
</dbReference>
<evidence type="ECO:0000256" key="8">
    <source>
        <dbReference type="SAM" id="SignalP"/>
    </source>
</evidence>
<dbReference type="PROSITE" id="PS51767">
    <property type="entry name" value="PEPTIDASE_A1"/>
    <property type="match status" value="1"/>
</dbReference>
<sequence>MAPPLSILLSLLFSCSLFFPLSSSSSSPGPVSLPLHRLSLLPHPEPFQRLAGLANASVFRASLLKNPKTATHPARASLFPHSYGGYSLTLAFGTPTQKIPLLLDTGSQLTWIPCTASYQCRRCASLAYPAGPTAAFLPKPSSSARLIGCRNPKCSWIHSPELLSRCKDCPSSTNNSSSSGCPVVCPPYVFIYGSGSTAGVLLSETLSLPGRTVTDFAVGCSVYSDGQPAGGIAGFGRGAPSIPAQLGLKRFSYCLISRRFDDDAAERGSVVLDGARDSSADAVSFTPFLKNPSPSPSAADLSAFSVYYYVGLRKITVGGKKVKIPYSTLVPGPDGNGGTIVDSGTTFTYMEPAVLEPVAAAFTDRLAGRLNRSTTVERQTGLRPCFAVPPVAAAKKLELPEMVLHFKGGAEMRLPVENYFAFVGESREAAAVCLTVVSDGGVAGGPAIILGSFQQQNYYMVYDLQRERLGFRRQSCIGS</sequence>
<proteinExistence type="inferred from homology"/>
<dbReference type="InterPro" id="IPR032861">
    <property type="entry name" value="TAXi_N"/>
</dbReference>
<organism evidence="10 11">
    <name type="scientific">Phoenix dactylifera</name>
    <name type="common">Date palm</name>
    <dbReference type="NCBI Taxonomy" id="42345"/>
    <lineage>
        <taxon>Eukaryota</taxon>
        <taxon>Viridiplantae</taxon>
        <taxon>Streptophyta</taxon>
        <taxon>Embryophyta</taxon>
        <taxon>Tracheophyta</taxon>
        <taxon>Spermatophyta</taxon>
        <taxon>Magnoliopsida</taxon>
        <taxon>Liliopsida</taxon>
        <taxon>Arecaceae</taxon>
        <taxon>Coryphoideae</taxon>
        <taxon>Phoeniceae</taxon>
        <taxon>Phoenix</taxon>
    </lineage>
</organism>
<protein>
    <submittedName>
        <fullName evidence="11">Probable aspartyl protease At4g16563</fullName>
    </submittedName>
</protein>
<feature type="domain" description="Peptidase A1" evidence="9">
    <location>
        <begin position="86"/>
        <end position="472"/>
    </location>
</feature>